<sequence>MSGMLADDLLDPKNDYVFKRVFGEDPELLLCLINDLRPDSPEVRALEILNPGINAEELRGKYIVLDVLARDEAGHGYNIEIQVRRYGAWHQRGLYYLARMLGQQLAQGEDYGTLRAAVGIHLLDFDLFTATPAQCAQAVWRFEMRDALQPHITLGNLLQLSLIELKKADRLKLGSDSLTARVTFFEHWREEKRMSEIEHAPIREAMSRVRRLSADEEARRLAFVRERALRDEMSLLQEARDKGLEEGREAGRLQARRASALEMVLDGHLDDATIARYSGLSLEEISSLRQMQPLSQH</sequence>
<dbReference type="AlphaFoldDB" id="W9V294"/>
<dbReference type="PATRIC" id="fig|1249627.3.peg.3586"/>
<dbReference type="Proteomes" id="UP000019460">
    <property type="component" value="Unassembled WGS sequence"/>
</dbReference>
<proteinExistence type="predicted"/>
<name>W9V294_9GAMM</name>
<dbReference type="NCBIfam" id="TIGR01784">
    <property type="entry name" value="T_den_put_tspse"/>
    <property type="match status" value="1"/>
</dbReference>
<accession>W9V294</accession>
<dbReference type="PANTHER" id="PTHR41317">
    <property type="entry name" value="PD-(D_E)XK NUCLEASE FAMILY TRANSPOSASE"/>
    <property type="match status" value="1"/>
</dbReference>
<evidence type="ECO:0008006" key="3">
    <source>
        <dbReference type="Google" id="ProtNLM"/>
    </source>
</evidence>
<dbReference type="Pfam" id="PF12784">
    <property type="entry name" value="PDDEXK_2"/>
    <property type="match status" value="1"/>
</dbReference>
<organism evidence="1 2">
    <name type="scientific">Imhoffiella purpurea</name>
    <dbReference type="NCBI Taxonomy" id="1249627"/>
    <lineage>
        <taxon>Bacteria</taxon>
        <taxon>Pseudomonadati</taxon>
        <taxon>Pseudomonadota</taxon>
        <taxon>Gammaproteobacteria</taxon>
        <taxon>Chromatiales</taxon>
        <taxon>Chromatiaceae</taxon>
        <taxon>Imhoffiella</taxon>
    </lineage>
</organism>
<evidence type="ECO:0000313" key="2">
    <source>
        <dbReference type="Proteomes" id="UP000019460"/>
    </source>
</evidence>
<keyword evidence="2" id="KW-1185">Reference proteome</keyword>
<comment type="caution">
    <text evidence="1">The sequence shown here is derived from an EMBL/GenBank/DDBJ whole genome shotgun (WGS) entry which is preliminary data.</text>
</comment>
<protein>
    <recommendedName>
        <fullName evidence="3">Rpn family recombination-promoting nuclease/putative transposase</fullName>
    </recommendedName>
</protein>
<dbReference type="PANTHER" id="PTHR41317:SF1">
    <property type="entry name" value="PD-(D_E)XK NUCLEASE FAMILY TRANSPOSASE"/>
    <property type="match status" value="1"/>
</dbReference>
<dbReference type="OrthoDB" id="5764332at2"/>
<dbReference type="EMBL" id="AONC01000062">
    <property type="protein sequence ID" value="EXJ13618.1"/>
    <property type="molecule type" value="Genomic_DNA"/>
</dbReference>
<reference evidence="1 2" key="1">
    <citation type="submission" date="2012-11" db="EMBL/GenBank/DDBJ databases">
        <title>Genome assembly of Thiorhodococcus sp. AK35.</title>
        <authorList>
            <person name="Nupur N."/>
            <person name="Khatri I."/>
            <person name="Subramanian S."/>
            <person name="Pinnaka A."/>
        </authorList>
    </citation>
    <scope>NUCLEOTIDE SEQUENCE [LARGE SCALE GENOMIC DNA]</scope>
    <source>
        <strain evidence="1 2">AK35</strain>
    </source>
</reference>
<dbReference type="eggNOG" id="COG5464">
    <property type="taxonomic scope" value="Bacteria"/>
</dbReference>
<evidence type="ECO:0000313" key="1">
    <source>
        <dbReference type="EMBL" id="EXJ13618.1"/>
    </source>
</evidence>
<gene>
    <name evidence="1" type="ORF">D779_3510</name>
</gene>
<dbReference type="STRING" id="1249627.D779_3510"/>
<dbReference type="InterPro" id="IPR010106">
    <property type="entry name" value="RpnA"/>
</dbReference>